<gene>
    <name evidence="1" type="ORF">DT23_11695</name>
</gene>
<dbReference type="STRING" id="1353528.DT23_11695"/>
<proteinExistence type="predicted"/>
<accession>A0A074JT56</accession>
<name>A0A074JT56_9RHOB</name>
<protein>
    <recommendedName>
        <fullName evidence="3">GST C-terminal domain-containing protein</fullName>
    </recommendedName>
</protein>
<reference evidence="1 2" key="1">
    <citation type="journal article" date="2015" name="Antonie Van Leeuwenhoek">
        <title>Thioclava indica sp. nov., isolated from surface seawater of the Indian Ocean.</title>
        <authorList>
            <person name="Liu Y."/>
            <person name="Lai Q."/>
            <person name="Du J."/>
            <person name="Xu H."/>
            <person name="Jiang L."/>
            <person name="Shao Z."/>
        </authorList>
    </citation>
    <scope>NUCLEOTIDE SEQUENCE [LARGE SCALE GENOMIC DNA]</scope>
    <source>
        <strain evidence="1 2">DT23-4</strain>
    </source>
</reference>
<sequence length="84" mass="9323">MGAFAYRRRIVAQHRHAAGRSDTPVSSASRAAVTAELRRALDRSDDLLGDRYPAADMLVASPYLWFPDFTPDDGVTNAWLERCA</sequence>
<dbReference type="EMBL" id="AUNB01000013">
    <property type="protein sequence ID" value="KEO60876.1"/>
    <property type="molecule type" value="Genomic_DNA"/>
</dbReference>
<evidence type="ECO:0000313" key="2">
    <source>
        <dbReference type="Proteomes" id="UP000027471"/>
    </source>
</evidence>
<evidence type="ECO:0008006" key="3">
    <source>
        <dbReference type="Google" id="ProtNLM"/>
    </source>
</evidence>
<dbReference type="Proteomes" id="UP000027471">
    <property type="component" value="Unassembled WGS sequence"/>
</dbReference>
<evidence type="ECO:0000313" key="1">
    <source>
        <dbReference type="EMBL" id="KEO60876.1"/>
    </source>
</evidence>
<comment type="caution">
    <text evidence="1">The sequence shown here is derived from an EMBL/GenBank/DDBJ whole genome shotgun (WGS) entry which is preliminary data.</text>
</comment>
<keyword evidence="2" id="KW-1185">Reference proteome</keyword>
<dbReference type="AlphaFoldDB" id="A0A074JT56"/>
<organism evidence="1 2">
    <name type="scientific">Thioclava indica</name>
    <dbReference type="NCBI Taxonomy" id="1353528"/>
    <lineage>
        <taxon>Bacteria</taxon>
        <taxon>Pseudomonadati</taxon>
        <taxon>Pseudomonadota</taxon>
        <taxon>Alphaproteobacteria</taxon>
        <taxon>Rhodobacterales</taxon>
        <taxon>Paracoccaceae</taxon>
        <taxon>Thioclava</taxon>
    </lineage>
</organism>